<dbReference type="RefSeq" id="WP_207845031.1">
    <property type="nucleotide sequence ID" value="NZ_JAFVMH010000001.1"/>
</dbReference>
<dbReference type="Pfam" id="PF18557">
    <property type="entry name" value="NepR"/>
    <property type="match status" value="1"/>
</dbReference>
<gene>
    <name evidence="3" type="ORF">J2D77_03650</name>
</gene>
<evidence type="ECO:0000256" key="1">
    <source>
        <dbReference type="SAM" id="MobiDB-lite"/>
    </source>
</evidence>
<feature type="compositionally biased region" description="Low complexity" evidence="1">
    <location>
        <begin position="7"/>
        <end position="19"/>
    </location>
</feature>
<accession>A0A939HMA9</accession>
<organism evidence="3 4">
    <name type="scientific">Acetobacter garciniae</name>
    <dbReference type="NCBI Taxonomy" id="2817435"/>
    <lineage>
        <taxon>Bacteria</taxon>
        <taxon>Pseudomonadati</taxon>
        <taxon>Pseudomonadota</taxon>
        <taxon>Alphaproteobacteria</taxon>
        <taxon>Acetobacterales</taxon>
        <taxon>Acetobacteraceae</taxon>
        <taxon>Acetobacter</taxon>
    </lineage>
</organism>
<protein>
    <recommendedName>
        <fullName evidence="2">Anti-sigma factor NepR domain-containing protein</fullName>
    </recommendedName>
</protein>
<feature type="region of interest" description="Disordered" evidence="1">
    <location>
        <begin position="1"/>
        <end position="27"/>
    </location>
</feature>
<evidence type="ECO:0000313" key="3">
    <source>
        <dbReference type="EMBL" id="MBO1324254.1"/>
    </source>
</evidence>
<dbReference type="AlphaFoldDB" id="A0A939HMA9"/>
<feature type="domain" description="Anti-sigma factor NepR" evidence="2">
    <location>
        <begin position="62"/>
        <end position="85"/>
    </location>
</feature>
<dbReference type="Proteomes" id="UP000664073">
    <property type="component" value="Unassembled WGS sequence"/>
</dbReference>
<sequence length="92" mass="10637">MAQPGLDTQQDGTVTQQTGERVPLPRKGHCTLEFRLGKSMEDTPSRKPKKARDQAFNIWLRRGLHQLFDDVVNEPVPEELLKLIQEDREKQD</sequence>
<comment type="caution">
    <text evidence="3">The sequence shown here is derived from an EMBL/GenBank/DDBJ whole genome shotgun (WGS) entry which is preliminary data.</text>
</comment>
<name>A0A939HMA9_9PROT</name>
<evidence type="ECO:0000259" key="2">
    <source>
        <dbReference type="Pfam" id="PF18557"/>
    </source>
</evidence>
<dbReference type="InterPro" id="IPR041649">
    <property type="entry name" value="NepR"/>
</dbReference>
<proteinExistence type="predicted"/>
<keyword evidence="4" id="KW-1185">Reference proteome</keyword>
<evidence type="ECO:0000313" key="4">
    <source>
        <dbReference type="Proteomes" id="UP000664073"/>
    </source>
</evidence>
<dbReference type="EMBL" id="JAFVMH010000001">
    <property type="protein sequence ID" value="MBO1324254.1"/>
    <property type="molecule type" value="Genomic_DNA"/>
</dbReference>
<reference evidence="3" key="1">
    <citation type="submission" date="2021-03" db="EMBL/GenBank/DDBJ databases">
        <title>The complete genome sequence of Acetobacter sp. TBRC 12339.</title>
        <authorList>
            <person name="Charoenyingcharoen P."/>
            <person name="Yukphan P."/>
        </authorList>
    </citation>
    <scope>NUCLEOTIDE SEQUENCE</scope>
    <source>
        <strain evidence="3">TBRC 12339</strain>
    </source>
</reference>